<dbReference type="RefSeq" id="WP_146099390.1">
    <property type="nucleotide sequence ID" value="NZ_PTJD01000002.1"/>
</dbReference>
<dbReference type="AlphaFoldDB" id="A0A2S6IUA5"/>
<evidence type="ECO:0000313" key="3">
    <source>
        <dbReference type="Proteomes" id="UP000239485"/>
    </source>
</evidence>
<protein>
    <submittedName>
        <fullName evidence="2">Uncharacterized protein</fullName>
    </submittedName>
</protein>
<evidence type="ECO:0000313" key="2">
    <source>
        <dbReference type="EMBL" id="PPK97852.1"/>
    </source>
</evidence>
<proteinExistence type="predicted"/>
<gene>
    <name evidence="2" type="ORF">CLV92_1022</name>
</gene>
<sequence length="110" mass="12469">MRGGPSKEQSEPSGDPDWRSGQAWPEGAWPAGTRVRVVQDPQWSGPWRQEFTGTIDSWDVPNIVEVIDSPQGELEYQVCFDEAQDDMSDDGPYSSARILARYLRRLEDEP</sequence>
<keyword evidence="3" id="KW-1185">Reference proteome</keyword>
<name>A0A2S6IUA5_9ACTN</name>
<feature type="region of interest" description="Disordered" evidence="1">
    <location>
        <begin position="1"/>
        <end position="33"/>
    </location>
</feature>
<comment type="caution">
    <text evidence="2">The sequence shown here is derived from an EMBL/GenBank/DDBJ whole genome shotgun (WGS) entry which is preliminary data.</text>
</comment>
<evidence type="ECO:0000256" key="1">
    <source>
        <dbReference type="SAM" id="MobiDB-lite"/>
    </source>
</evidence>
<dbReference type="EMBL" id="PTJD01000002">
    <property type="protein sequence ID" value="PPK97852.1"/>
    <property type="molecule type" value="Genomic_DNA"/>
</dbReference>
<organism evidence="2 3">
    <name type="scientific">Kineococcus xinjiangensis</name>
    <dbReference type="NCBI Taxonomy" id="512762"/>
    <lineage>
        <taxon>Bacteria</taxon>
        <taxon>Bacillati</taxon>
        <taxon>Actinomycetota</taxon>
        <taxon>Actinomycetes</taxon>
        <taxon>Kineosporiales</taxon>
        <taxon>Kineosporiaceae</taxon>
        <taxon>Kineococcus</taxon>
    </lineage>
</organism>
<accession>A0A2S6IUA5</accession>
<reference evidence="2 3" key="1">
    <citation type="submission" date="2018-02" db="EMBL/GenBank/DDBJ databases">
        <title>Genomic Encyclopedia of Archaeal and Bacterial Type Strains, Phase II (KMG-II): from individual species to whole genera.</title>
        <authorList>
            <person name="Goeker M."/>
        </authorList>
    </citation>
    <scope>NUCLEOTIDE SEQUENCE [LARGE SCALE GENOMIC DNA]</scope>
    <source>
        <strain evidence="2 3">DSM 22857</strain>
    </source>
</reference>
<dbReference type="OrthoDB" id="3543799at2"/>
<dbReference type="Proteomes" id="UP000239485">
    <property type="component" value="Unassembled WGS sequence"/>
</dbReference>